<dbReference type="Proteomes" id="UP000295388">
    <property type="component" value="Unassembled WGS sequence"/>
</dbReference>
<name>A0A4R6KKI5_9ACTN</name>
<reference evidence="1 2" key="1">
    <citation type="submission" date="2019-03" db="EMBL/GenBank/DDBJ databases">
        <title>Genomic Encyclopedia of Type Strains, Phase III (KMG-III): the genomes of soil and plant-associated and newly described type strains.</title>
        <authorList>
            <person name="Whitman W."/>
        </authorList>
    </citation>
    <scope>NUCLEOTIDE SEQUENCE [LARGE SCALE GENOMIC DNA]</scope>
    <source>
        <strain evidence="1 2">VKM Ac-2527</strain>
    </source>
</reference>
<dbReference type="AlphaFoldDB" id="A0A4R6KKI5"/>
<dbReference type="SUPFAM" id="SSF51621">
    <property type="entry name" value="Phosphoenolpyruvate/pyruvate domain"/>
    <property type="match status" value="1"/>
</dbReference>
<dbReference type="RefSeq" id="WP_238165596.1">
    <property type="nucleotide sequence ID" value="NZ_SNWQ01000006.1"/>
</dbReference>
<dbReference type="PANTHER" id="PTHR42905:SF16">
    <property type="entry name" value="CARBOXYPHOSPHONOENOLPYRUVATE PHOSPHONOMUTASE-LIKE PROTEIN (AFU_ORTHOLOGUE AFUA_5G07230)"/>
    <property type="match status" value="1"/>
</dbReference>
<comment type="caution">
    <text evidence="1">The sequence shown here is derived from an EMBL/GenBank/DDBJ whole genome shotgun (WGS) entry which is preliminary data.</text>
</comment>
<dbReference type="CDD" id="cd00377">
    <property type="entry name" value="ICL_PEPM"/>
    <property type="match status" value="1"/>
</dbReference>
<proteinExistence type="predicted"/>
<dbReference type="GO" id="GO:0016829">
    <property type="term" value="F:lyase activity"/>
    <property type="evidence" value="ECO:0007669"/>
    <property type="project" value="UniProtKB-KW"/>
</dbReference>
<sequence length="266" mass="26919">MSPIDRKAQAREFLALHQNPPLLLPNAWDAGSAKAIESAGAKAIATTSAGVSWAAGLDDAGGLNRASALAALRQIVAAVSVPVTADIESGYGDTPAEVAETAAEVIDIGAVGINLEDSASGALVDPGVQAERIAAAREAAVGAGLDLCINARIDTYFFGDPAETASRAKLYTDAGADVLFVPGLLEPEAIRALVSEISLPLNLMVGPGAPTVAELVDLGVTRISLGPAITSAAYALAAAATTELLGPGTYRTLGTPTSSRQVHNER</sequence>
<protein>
    <submittedName>
        <fullName evidence="1">2-methylisocitrate lyase-like PEP mutase family enzyme</fullName>
    </submittedName>
</protein>
<evidence type="ECO:0000313" key="1">
    <source>
        <dbReference type="EMBL" id="TDO49414.1"/>
    </source>
</evidence>
<dbReference type="InterPro" id="IPR039556">
    <property type="entry name" value="ICL/PEPM"/>
</dbReference>
<dbReference type="InterPro" id="IPR040442">
    <property type="entry name" value="Pyrv_kinase-like_dom_sf"/>
</dbReference>
<dbReference type="InterPro" id="IPR015813">
    <property type="entry name" value="Pyrv/PenolPyrv_kinase-like_dom"/>
</dbReference>
<dbReference type="EMBL" id="SNWQ01000006">
    <property type="protein sequence ID" value="TDO49414.1"/>
    <property type="molecule type" value="Genomic_DNA"/>
</dbReference>
<dbReference type="PANTHER" id="PTHR42905">
    <property type="entry name" value="PHOSPHOENOLPYRUVATE CARBOXYLASE"/>
    <property type="match status" value="1"/>
</dbReference>
<keyword evidence="1" id="KW-0456">Lyase</keyword>
<dbReference type="Gene3D" id="3.20.20.60">
    <property type="entry name" value="Phosphoenolpyruvate-binding domains"/>
    <property type="match status" value="1"/>
</dbReference>
<keyword evidence="2" id="KW-1185">Reference proteome</keyword>
<dbReference type="Pfam" id="PF13714">
    <property type="entry name" value="PEP_mutase"/>
    <property type="match status" value="1"/>
</dbReference>
<accession>A0A4R6KKI5</accession>
<gene>
    <name evidence="1" type="ORF">EV643_106386</name>
</gene>
<organism evidence="1 2">
    <name type="scientific">Kribbella caucasensis</name>
    <dbReference type="NCBI Taxonomy" id="2512215"/>
    <lineage>
        <taxon>Bacteria</taxon>
        <taxon>Bacillati</taxon>
        <taxon>Actinomycetota</taxon>
        <taxon>Actinomycetes</taxon>
        <taxon>Propionibacteriales</taxon>
        <taxon>Kribbellaceae</taxon>
        <taxon>Kribbella</taxon>
    </lineage>
</organism>
<evidence type="ECO:0000313" key="2">
    <source>
        <dbReference type="Proteomes" id="UP000295388"/>
    </source>
</evidence>